<feature type="non-terminal residue" evidence="1">
    <location>
        <position position="914"/>
    </location>
</feature>
<organism evidence="1 2">
    <name type="scientific">Puccinia striiformis f. sp. tritici</name>
    <dbReference type="NCBI Taxonomy" id="168172"/>
    <lineage>
        <taxon>Eukaryota</taxon>
        <taxon>Fungi</taxon>
        <taxon>Dikarya</taxon>
        <taxon>Basidiomycota</taxon>
        <taxon>Pucciniomycotina</taxon>
        <taxon>Pucciniomycetes</taxon>
        <taxon>Pucciniales</taxon>
        <taxon>Pucciniaceae</taxon>
        <taxon>Puccinia</taxon>
    </lineage>
</organism>
<evidence type="ECO:0000313" key="2">
    <source>
        <dbReference type="Proteomes" id="UP001060170"/>
    </source>
</evidence>
<dbReference type="Proteomes" id="UP001060170">
    <property type="component" value="Chromosome 4"/>
</dbReference>
<proteinExistence type="predicted"/>
<accession>A0ACC0EP93</accession>
<reference evidence="1 2" key="3">
    <citation type="journal article" date="2022" name="Microbiol. Spectr.">
        <title>Folding features and dynamics of 3D genome architecture in plant fungal pathogens.</title>
        <authorList>
            <person name="Xia C."/>
        </authorList>
    </citation>
    <scope>NUCLEOTIDE SEQUENCE [LARGE SCALE GENOMIC DNA]</scope>
    <source>
        <strain evidence="1 2">93-210</strain>
    </source>
</reference>
<evidence type="ECO:0000313" key="1">
    <source>
        <dbReference type="EMBL" id="KAI7956920.1"/>
    </source>
</evidence>
<sequence length="914" mass="105353">MILRRVLHRMHRRQFDQLRYSRLDVMSEPSSPPDIPSGRSNARQYTAATVHRHMMTRPAAPNTSPSDDDEVACAGIWVTGNGDACDQDRDDLHTLSWLDLVGCINSVIPETPPRGLDCGDKSVLLDTMLRFGTELLLSQRGVLPEVHKNTPPVLPTLLGDNNIEHVRLSNKPSARALRTSGFPYLEARTNSATLAFPHLDRNHPFPKHSADNNLSTLLFWVIILLQELIVVASGSFVPSAINLNIIRSGLLSPGLVMVTHSDCWRILGLSIFAILVPENITCSIIVDTEQAIHDIAQHIGTEPSTVTVAEGITGGEVGRTSEAHTNPIDDQWVTAQKASGEHVDLQQLIAKIPQLRDISTIQARNELKDPRDRNQKLINSMKEDFDSLREGLKTYKIPTFSRIPQKLKVIHDQIFWSMKNDFLNSKGMGLGFCISLPGATVAEAKISEKASKKNPNLSQRKKLGMNPSDILCILHSSDFQSNPNPQDSSRSDMESKKFQDIVKNISEKFTFLSARTETEAQDIPHLMMDYSISQEVMKSWNRGIIKDLKDIYVKLLYRANSGYRYRDEAYKRLILQTVDLLYKHEMIDVGLFRSFYNTDQMLESAAKNMVWYFILAKRNRVLDFSWNIKFYLDSWYSSHFRNMHEVLDPEQKIKFEYAAHQYLFRLRAWNYVGTRRWILRASAWRKTLFEEDETVKNDITLYKYLEKHPDNDPQKSSEVQDCLIGMIRYLDNDQSLSSNAWKARRVEWRSIYQVLGFIQENYQDVFLEISHLDDQLEDKLRLLRSSSQFLGNLENIRIYLNEYFPSRALLTSDLELKQPRKDTMSCLEELNAIYEYVKLIDKEHNQKHSDIKTGDSLEVYLQREDVNRSVKILKHHINDYQWIFNMGRGKYWFVKCLSLFGNGIFIFSFFILAI</sequence>
<protein>
    <submittedName>
        <fullName evidence="1">Uncharacterized protein</fullName>
    </submittedName>
</protein>
<gene>
    <name evidence="1" type="ORF">MJO28_004015</name>
</gene>
<name>A0ACC0EP93_9BASI</name>
<dbReference type="EMBL" id="CM045868">
    <property type="protein sequence ID" value="KAI7956920.1"/>
    <property type="molecule type" value="Genomic_DNA"/>
</dbReference>
<reference evidence="2" key="2">
    <citation type="journal article" date="2018" name="Mol. Plant Microbe Interact.">
        <title>Genome sequence resources for the wheat stripe rust pathogen (Puccinia striiformis f. sp. tritici) and the barley stripe rust pathogen (Puccinia striiformis f. sp. hordei).</title>
        <authorList>
            <person name="Xia C."/>
            <person name="Wang M."/>
            <person name="Yin C."/>
            <person name="Cornejo O.E."/>
            <person name="Hulbert S.H."/>
            <person name="Chen X."/>
        </authorList>
    </citation>
    <scope>NUCLEOTIDE SEQUENCE [LARGE SCALE GENOMIC DNA]</scope>
    <source>
        <strain evidence="2">93-210</strain>
    </source>
</reference>
<reference evidence="2" key="1">
    <citation type="journal article" date="2018" name="BMC Genomics">
        <title>Genomic insights into host adaptation between the wheat stripe rust pathogen (Puccinia striiformis f. sp. tritici) and the barley stripe rust pathogen (Puccinia striiformis f. sp. hordei).</title>
        <authorList>
            <person name="Xia C."/>
            <person name="Wang M."/>
            <person name="Yin C."/>
            <person name="Cornejo O.E."/>
            <person name="Hulbert S.H."/>
            <person name="Chen X."/>
        </authorList>
    </citation>
    <scope>NUCLEOTIDE SEQUENCE [LARGE SCALE GENOMIC DNA]</scope>
    <source>
        <strain evidence="2">93-210</strain>
    </source>
</reference>
<keyword evidence="2" id="KW-1185">Reference proteome</keyword>
<comment type="caution">
    <text evidence="1">The sequence shown here is derived from an EMBL/GenBank/DDBJ whole genome shotgun (WGS) entry which is preliminary data.</text>
</comment>